<accession>A0ABP8FNA0</accession>
<dbReference type="InterPro" id="IPR011250">
    <property type="entry name" value="OMP/PagP_B-barrel"/>
</dbReference>
<keyword evidence="1 2" id="KW-0732">Signal</keyword>
<keyword evidence="5" id="KW-1185">Reference proteome</keyword>
<dbReference type="EMBL" id="BAABFN010000002">
    <property type="protein sequence ID" value="GAA4307680.1"/>
    <property type="molecule type" value="Genomic_DNA"/>
</dbReference>
<sequence>MKNILKGSLALLLVLGFQQTQAQMSRLNANLNYSISQPLGTLKDYANKTSFNGWNVSLMYSVTPEISVGLQGGFNDYYERIPRQVYHSGSSDVSAVQTHTLQLIPVQAAGIYTFGGVEPGIHPYAGLGVGIADVNYDKYWGEFSDSHNKVAFSVSPMAGVRIPFGQYSPLGLNVGVKYNFTPYSYNEIKNISNVEGNVGLTLNIR</sequence>
<evidence type="ECO:0000259" key="3">
    <source>
        <dbReference type="Pfam" id="PF13505"/>
    </source>
</evidence>
<evidence type="ECO:0000256" key="2">
    <source>
        <dbReference type="SAM" id="SignalP"/>
    </source>
</evidence>
<dbReference type="InterPro" id="IPR027385">
    <property type="entry name" value="Beta-barrel_OMP"/>
</dbReference>
<name>A0ABP8FNA0_9BACT</name>
<dbReference type="Proteomes" id="UP001501207">
    <property type="component" value="Unassembled WGS sequence"/>
</dbReference>
<reference evidence="5" key="1">
    <citation type="journal article" date="2019" name="Int. J. Syst. Evol. Microbiol.">
        <title>The Global Catalogue of Microorganisms (GCM) 10K type strain sequencing project: providing services to taxonomists for standard genome sequencing and annotation.</title>
        <authorList>
            <consortium name="The Broad Institute Genomics Platform"/>
            <consortium name="The Broad Institute Genome Sequencing Center for Infectious Disease"/>
            <person name="Wu L."/>
            <person name="Ma J."/>
        </authorList>
    </citation>
    <scope>NUCLEOTIDE SEQUENCE [LARGE SCALE GENOMIC DNA]</scope>
    <source>
        <strain evidence="5">JCM 17664</strain>
    </source>
</reference>
<evidence type="ECO:0000313" key="4">
    <source>
        <dbReference type="EMBL" id="GAA4307680.1"/>
    </source>
</evidence>
<gene>
    <name evidence="4" type="ORF">GCM10023143_14520</name>
</gene>
<dbReference type="SUPFAM" id="SSF56925">
    <property type="entry name" value="OMPA-like"/>
    <property type="match status" value="1"/>
</dbReference>
<evidence type="ECO:0000256" key="1">
    <source>
        <dbReference type="ARBA" id="ARBA00022729"/>
    </source>
</evidence>
<protein>
    <recommendedName>
        <fullName evidence="3">Outer membrane protein beta-barrel domain-containing protein</fullName>
    </recommendedName>
</protein>
<dbReference type="RefSeq" id="WP_344977739.1">
    <property type="nucleotide sequence ID" value="NZ_BAABFN010000002.1"/>
</dbReference>
<feature type="chain" id="PRO_5046296752" description="Outer membrane protein beta-barrel domain-containing protein" evidence="2">
    <location>
        <begin position="23"/>
        <end position="205"/>
    </location>
</feature>
<feature type="signal peptide" evidence="2">
    <location>
        <begin position="1"/>
        <end position="22"/>
    </location>
</feature>
<proteinExistence type="predicted"/>
<organism evidence="4 5">
    <name type="scientific">Compostibacter hankyongensis</name>
    <dbReference type="NCBI Taxonomy" id="1007089"/>
    <lineage>
        <taxon>Bacteria</taxon>
        <taxon>Pseudomonadati</taxon>
        <taxon>Bacteroidota</taxon>
        <taxon>Chitinophagia</taxon>
        <taxon>Chitinophagales</taxon>
        <taxon>Chitinophagaceae</taxon>
        <taxon>Compostibacter</taxon>
    </lineage>
</organism>
<comment type="caution">
    <text evidence="4">The sequence shown here is derived from an EMBL/GenBank/DDBJ whole genome shotgun (WGS) entry which is preliminary data.</text>
</comment>
<dbReference type="Pfam" id="PF13505">
    <property type="entry name" value="OMP_b-brl"/>
    <property type="match status" value="1"/>
</dbReference>
<dbReference type="Gene3D" id="2.40.160.20">
    <property type="match status" value="1"/>
</dbReference>
<feature type="domain" description="Outer membrane protein beta-barrel" evidence="3">
    <location>
        <begin position="9"/>
        <end position="199"/>
    </location>
</feature>
<evidence type="ECO:0000313" key="5">
    <source>
        <dbReference type="Proteomes" id="UP001501207"/>
    </source>
</evidence>